<dbReference type="PANTHER" id="PTHR28242">
    <property type="entry name" value="PHOSPHORELAY INTERMEDIATE PROTEIN YPD1"/>
    <property type="match status" value="1"/>
</dbReference>
<dbReference type="EMBL" id="NDIQ01000022">
    <property type="protein sequence ID" value="PRT56303.1"/>
    <property type="molecule type" value="Genomic_DNA"/>
</dbReference>
<dbReference type="CDD" id="cd00088">
    <property type="entry name" value="HPT"/>
    <property type="match status" value="1"/>
</dbReference>
<gene>
    <name evidence="3" type="ORF">B9G98_03923</name>
</gene>
<proteinExistence type="predicted"/>
<dbReference type="RefSeq" id="XP_024666248.1">
    <property type="nucleotide sequence ID" value="XM_024810480.1"/>
</dbReference>
<feature type="domain" description="HPt" evidence="2">
    <location>
        <begin position="31"/>
        <end position="130"/>
    </location>
</feature>
<dbReference type="OrthoDB" id="1673781at2759"/>
<keyword evidence="1" id="KW-0597">Phosphoprotein</keyword>
<dbReference type="Pfam" id="PF01627">
    <property type="entry name" value="Hpt"/>
    <property type="match status" value="1"/>
</dbReference>
<reference evidence="3 4" key="1">
    <citation type="submission" date="2017-04" db="EMBL/GenBank/DDBJ databases">
        <title>Genome sequencing of [Candida] sorbophila.</title>
        <authorList>
            <person name="Ahn J.O."/>
        </authorList>
    </citation>
    <scope>NUCLEOTIDE SEQUENCE [LARGE SCALE GENOMIC DNA]</scope>
    <source>
        <strain evidence="3 4">DS02</strain>
    </source>
</reference>
<dbReference type="GO" id="GO:0000160">
    <property type="term" value="P:phosphorelay signal transduction system"/>
    <property type="evidence" value="ECO:0007669"/>
    <property type="project" value="InterPro"/>
</dbReference>
<comment type="caution">
    <text evidence="3">The sequence shown here is derived from an EMBL/GenBank/DDBJ whole genome shotgun (WGS) entry which is preliminary data.</text>
</comment>
<dbReference type="GO" id="GO:0043424">
    <property type="term" value="F:protein histidine kinase binding"/>
    <property type="evidence" value="ECO:0007669"/>
    <property type="project" value="InterPro"/>
</dbReference>
<evidence type="ECO:0000259" key="2">
    <source>
        <dbReference type="PROSITE" id="PS50894"/>
    </source>
</evidence>
<sequence length="132" mass="14840">MEGSPRIPEGFANVIDVYTFDQILEMDDDKERSFSRSIVETFFDQAETTFGKMDNALAENDLETLSQLGHFLKGSSASLGLTKVQNACSEIQHLGRLSPNDPPLDHDGLEALLKRVRTDYDEIHSLLEAFYN</sequence>
<evidence type="ECO:0000313" key="3">
    <source>
        <dbReference type="EMBL" id="PRT56303.1"/>
    </source>
</evidence>
<dbReference type="Proteomes" id="UP000238350">
    <property type="component" value="Unassembled WGS sequence"/>
</dbReference>
<dbReference type="InterPro" id="IPR008207">
    <property type="entry name" value="Sig_transdc_His_kin_Hpt_dom"/>
</dbReference>
<dbReference type="InterPro" id="IPR036641">
    <property type="entry name" value="HPT_dom_sf"/>
</dbReference>
<accession>A0A2T0FMS0</accession>
<dbReference type="GeneID" id="36517671"/>
<name>A0A2T0FMS0_9ASCO</name>
<dbReference type="AlphaFoldDB" id="A0A2T0FMS0"/>
<dbReference type="GO" id="GO:0005634">
    <property type="term" value="C:nucleus"/>
    <property type="evidence" value="ECO:0007669"/>
    <property type="project" value="TreeGrafter"/>
</dbReference>
<keyword evidence="4" id="KW-1185">Reference proteome</keyword>
<dbReference type="STRING" id="45607.A0A2T0FMS0"/>
<dbReference type="SMART" id="SM00073">
    <property type="entry name" value="HPT"/>
    <property type="match status" value="1"/>
</dbReference>
<dbReference type="Gene3D" id="1.20.120.160">
    <property type="entry name" value="HPT domain"/>
    <property type="match status" value="1"/>
</dbReference>
<dbReference type="GO" id="GO:0005737">
    <property type="term" value="C:cytoplasm"/>
    <property type="evidence" value="ECO:0007669"/>
    <property type="project" value="TreeGrafter"/>
</dbReference>
<organism evidence="3 4">
    <name type="scientific">Wickerhamiella sorbophila</name>
    <dbReference type="NCBI Taxonomy" id="45607"/>
    <lineage>
        <taxon>Eukaryota</taxon>
        <taxon>Fungi</taxon>
        <taxon>Dikarya</taxon>
        <taxon>Ascomycota</taxon>
        <taxon>Saccharomycotina</taxon>
        <taxon>Dipodascomycetes</taxon>
        <taxon>Dipodascales</taxon>
        <taxon>Trichomonascaceae</taxon>
        <taxon>Wickerhamiella</taxon>
    </lineage>
</organism>
<protein>
    <submittedName>
        <fullName evidence="3">Multistep phosphorelay regulator 1</fullName>
    </submittedName>
</protein>
<dbReference type="GO" id="GO:0009927">
    <property type="term" value="F:histidine phosphotransfer kinase activity"/>
    <property type="evidence" value="ECO:0007669"/>
    <property type="project" value="InterPro"/>
</dbReference>
<feature type="modified residue" description="Phosphohistidine" evidence="1">
    <location>
        <position position="70"/>
    </location>
</feature>
<dbReference type="InterPro" id="IPR045871">
    <property type="entry name" value="AHP1-5/YPD1"/>
</dbReference>
<dbReference type="SUPFAM" id="SSF47226">
    <property type="entry name" value="Histidine-containing phosphotransfer domain, HPT domain"/>
    <property type="match status" value="1"/>
</dbReference>
<evidence type="ECO:0000313" key="4">
    <source>
        <dbReference type="Proteomes" id="UP000238350"/>
    </source>
</evidence>
<dbReference type="PANTHER" id="PTHR28242:SF52">
    <property type="entry name" value="PHOSPHORELAY INTERMEDIATE PROTEIN YPD1"/>
    <property type="match status" value="1"/>
</dbReference>
<dbReference type="PROSITE" id="PS50894">
    <property type="entry name" value="HPT"/>
    <property type="match status" value="1"/>
</dbReference>
<evidence type="ECO:0000256" key="1">
    <source>
        <dbReference type="PROSITE-ProRule" id="PRU00110"/>
    </source>
</evidence>